<comment type="caution">
    <text evidence="1">The sequence shown here is derived from an EMBL/GenBank/DDBJ whole genome shotgun (WGS) entry which is preliminary data.</text>
</comment>
<proteinExistence type="predicted"/>
<sequence>MEREGKRKRGRRREEYKEEFTVGVSLHCNCPSRIYTVSPTPVKQDSRDNTIPHNLHTPMLSIASHQFPRISACRLSGLKQNEFSVCAM</sequence>
<keyword evidence="2" id="KW-1185">Reference proteome</keyword>
<gene>
    <name evidence="1" type="ORF">E2C01_021558</name>
</gene>
<protein>
    <submittedName>
        <fullName evidence="1">Uncharacterized protein</fullName>
    </submittedName>
</protein>
<evidence type="ECO:0000313" key="2">
    <source>
        <dbReference type="Proteomes" id="UP000324222"/>
    </source>
</evidence>
<dbReference type="Proteomes" id="UP000324222">
    <property type="component" value="Unassembled WGS sequence"/>
</dbReference>
<accession>A0A5B7E596</accession>
<organism evidence="1 2">
    <name type="scientific">Portunus trituberculatus</name>
    <name type="common">Swimming crab</name>
    <name type="synonym">Neptunus trituberculatus</name>
    <dbReference type="NCBI Taxonomy" id="210409"/>
    <lineage>
        <taxon>Eukaryota</taxon>
        <taxon>Metazoa</taxon>
        <taxon>Ecdysozoa</taxon>
        <taxon>Arthropoda</taxon>
        <taxon>Crustacea</taxon>
        <taxon>Multicrustacea</taxon>
        <taxon>Malacostraca</taxon>
        <taxon>Eumalacostraca</taxon>
        <taxon>Eucarida</taxon>
        <taxon>Decapoda</taxon>
        <taxon>Pleocyemata</taxon>
        <taxon>Brachyura</taxon>
        <taxon>Eubrachyura</taxon>
        <taxon>Portunoidea</taxon>
        <taxon>Portunidae</taxon>
        <taxon>Portuninae</taxon>
        <taxon>Portunus</taxon>
    </lineage>
</organism>
<dbReference type="EMBL" id="VSRR010001899">
    <property type="protein sequence ID" value="MPC28356.1"/>
    <property type="molecule type" value="Genomic_DNA"/>
</dbReference>
<reference evidence="1 2" key="1">
    <citation type="submission" date="2019-05" db="EMBL/GenBank/DDBJ databases">
        <title>Another draft genome of Portunus trituberculatus and its Hox gene families provides insights of decapod evolution.</title>
        <authorList>
            <person name="Jeong J.-H."/>
            <person name="Song I."/>
            <person name="Kim S."/>
            <person name="Choi T."/>
            <person name="Kim D."/>
            <person name="Ryu S."/>
            <person name="Kim W."/>
        </authorList>
    </citation>
    <scope>NUCLEOTIDE SEQUENCE [LARGE SCALE GENOMIC DNA]</scope>
    <source>
        <tissue evidence="1">Muscle</tissue>
    </source>
</reference>
<evidence type="ECO:0000313" key="1">
    <source>
        <dbReference type="EMBL" id="MPC28356.1"/>
    </source>
</evidence>
<name>A0A5B7E596_PORTR</name>
<dbReference type="AlphaFoldDB" id="A0A5B7E596"/>